<reference evidence="1 2" key="1">
    <citation type="submission" date="2024-01" db="EMBL/GenBank/DDBJ databases">
        <title>Genome assemblies of Stephania.</title>
        <authorList>
            <person name="Yang L."/>
        </authorList>
    </citation>
    <scope>NUCLEOTIDE SEQUENCE [LARGE SCALE GENOMIC DNA]</scope>
    <source>
        <strain evidence="1">YNDBR</strain>
        <tissue evidence="1">Leaf</tissue>
    </source>
</reference>
<dbReference type="AlphaFoldDB" id="A0AAP0K007"/>
<dbReference type="Proteomes" id="UP001420932">
    <property type="component" value="Unassembled WGS sequence"/>
</dbReference>
<proteinExistence type="predicted"/>
<protein>
    <submittedName>
        <fullName evidence="1">Uncharacterized protein</fullName>
    </submittedName>
</protein>
<keyword evidence="2" id="KW-1185">Reference proteome</keyword>
<sequence length="65" mass="7344">MLLLQYPNSGDGSFMNLLGMPPPHVPFGQPHIRSQYFGMVQSPIFDNIGTRGELNELKKEDQLNQ</sequence>
<organism evidence="1 2">
    <name type="scientific">Stephania yunnanensis</name>
    <dbReference type="NCBI Taxonomy" id="152371"/>
    <lineage>
        <taxon>Eukaryota</taxon>
        <taxon>Viridiplantae</taxon>
        <taxon>Streptophyta</taxon>
        <taxon>Embryophyta</taxon>
        <taxon>Tracheophyta</taxon>
        <taxon>Spermatophyta</taxon>
        <taxon>Magnoliopsida</taxon>
        <taxon>Ranunculales</taxon>
        <taxon>Menispermaceae</taxon>
        <taxon>Menispermoideae</taxon>
        <taxon>Cissampelideae</taxon>
        <taxon>Stephania</taxon>
    </lineage>
</organism>
<comment type="caution">
    <text evidence="1">The sequence shown here is derived from an EMBL/GenBank/DDBJ whole genome shotgun (WGS) entry which is preliminary data.</text>
</comment>
<evidence type="ECO:0000313" key="1">
    <source>
        <dbReference type="EMBL" id="KAK9142919.1"/>
    </source>
</evidence>
<name>A0AAP0K007_9MAGN</name>
<evidence type="ECO:0000313" key="2">
    <source>
        <dbReference type="Proteomes" id="UP001420932"/>
    </source>
</evidence>
<accession>A0AAP0K007</accession>
<gene>
    <name evidence="1" type="ORF">Syun_012319</name>
</gene>
<dbReference type="EMBL" id="JBBNAF010000005">
    <property type="protein sequence ID" value="KAK9142919.1"/>
    <property type="molecule type" value="Genomic_DNA"/>
</dbReference>